<accession>A0A4R0JB73</accession>
<name>A0A4R0JB73_9ACTN</name>
<keyword evidence="3" id="KW-1185">Reference proteome</keyword>
<dbReference type="AlphaFoldDB" id="A0A4R0JB73"/>
<keyword evidence="1" id="KW-0472">Membrane</keyword>
<feature type="transmembrane region" description="Helical" evidence="1">
    <location>
        <begin position="109"/>
        <end position="130"/>
    </location>
</feature>
<reference evidence="2 3" key="1">
    <citation type="submission" date="2019-02" db="EMBL/GenBank/DDBJ databases">
        <title>Kribbella capetownensis sp. nov. and Kribbella speibonae sp. nov., isolated from soil.</title>
        <authorList>
            <person name="Curtis S.M."/>
            <person name="Norton I."/>
            <person name="Everest G.J."/>
            <person name="Meyers P.R."/>
        </authorList>
    </citation>
    <scope>NUCLEOTIDE SEQUENCE [LARGE SCALE GENOMIC DNA]</scope>
    <source>
        <strain evidence="2 3">YM53</strain>
    </source>
</reference>
<keyword evidence="1" id="KW-1133">Transmembrane helix</keyword>
<protein>
    <submittedName>
        <fullName evidence="2">DUF2752 domain-containing protein</fullName>
    </submittedName>
</protein>
<gene>
    <name evidence="2" type="ORF">E0H75_36970</name>
</gene>
<proteinExistence type="predicted"/>
<comment type="caution">
    <text evidence="2">The sequence shown here is derived from an EMBL/GenBank/DDBJ whole genome shotgun (WGS) entry which is preliminary data.</text>
</comment>
<keyword evidence="1" id="KW-0812">Transmembrane</keyword>
<dbReference type="Proteomes" id="UP000293342">
    <property type="component" value="Unassembled WGS sequence"/>
</dbReference>
<dbReference type="Pfam" id="PF10825">
    <property type="entry name" value="DUF2752"/>
    <property type="match status" value="1"/>
</dbReference>
<sequence length="173" mass="18558">MRSELQANGLTAQLRLRIPRDESYRCPVSLSLSVVLRPTGPVRPLDRRVLGAAAVGVGGFALAAVYQLSGQRIGIPCILHATTGLNCPFCGSTRMAAALLRGDLDAAWHFNPVVLVIGPLIGVAIGYQMLAWALESLRLIRLPRLTIGPRTVGWLTKALAVILIVYGVARNLN</sequence>
<evidence type="ECO:0000313" key="2">
    <source>
        <dbReference type="EMBL" id="TCC43881.1"/>
    </source>
</evidence>
<evidence type="ECO:0000313" key="3">
    <source>
        <dbReference type="Proteomes" id="UP000293342"/>
    </source>
</evidence>
<feature type="transmembrane region" description="Helical" evidence="1">
    <location>
        <begin position="151"/>
        <end position="169"/>
    </location>
</feature>
<evidence type="ECO:0000256" key="1">
    <source>
        <dbReference type="SAM" id="Phobius"/>
    </source>
</evidence>
<dbReference type="InterPro" id="IPR021215">
    <property type="entry name" value="DUF2752"/>
</dbReference>
<dbReference type="EMBL" id="SJKD01000011">
    <property type="protein sequence ID" value="TCC43881.1"/>
    <property type="molecule type" value="Genomic_DNA"/>
</dbReference>
<dbReference type="OrthoDB" id="5966662at2"/>
<organism evidence="2 3">
    <name type="scientific">Kribbella capetownensis</name>
    <dbReference type="NCBI Taxonomy" id="1572659"/>
    <lineage>
        <taxon>Bacteria</taxon>
        <taxon>Bacillati</taxon>
        <taxon>Actinomycetota</taxon>
        <taxon>Actinomycetes</taxon>
        <taxon>Propionibacteriales</taxon>
        <taxon>Kribbellaceae</taxon>
        <taxon>Kribbella</taxon>
    </lineage>
</organism>